<evidence type="ECO:0000313" key="7">
    <source>
        <dbReference type="EMBL" id="MDQ7246412.1"/>
    </source>
</evidence>
<evidence type="ECO:0000256" key="2">
    <source>
        <dbReference type="ARBA" id="ARBA00022692"/>
    </source>
</evidence>
<dbReference type="EC" id="1.-.-.-" evidence="7"/>
<dbReference type="RefSeq" id="WP_379953797.1">
    <property type="nucleotide sequence ID" value="NZ_JAUYVI010000001.1"/>
</dbReference>
<evidence type="ECO:0000313" key="8">
    <source>
        <dbReference type="Proteomes" id="UP001230156"/>
    </source>
</evidence>
<gene>
    <name evidence="7" type="ORF">Q8A70_01980</name>
</gene>
<comment type="caution">
    <text evidence="7">The sequence shown here is derived from an EMBL/GenBank/DDBJ whole genome shotgun (WGS) entry which is preliminary data.</text>
</comment>
<dbReference type="InterPro" id="IPR006694">
    <property type="entry name" value="Fatty_acid_hydroxylase"/>
</dbReference>
<name>A0ABU0YFC3_9PROT</name>
<keyword evidence="7" id="KW-0560">Oxidoreductase</keyword>
<protein>
    <submittedName>
        <fullName evidence="7">Sterol desaturase family protein</fullName>
        <ecNumber evidence="7">1.-.-.-</ecNumber>
    </submittedName>
</protein>
<dbReference type="EMBL" id="JAUYVI010000001">
    <property type="protein sequence ID" value="MDQ7246412.1"/>
    <property type="molecule type" value="Genomic_DNA"/>
</dbReference>
<dbReference type="PANTHER" id="PTHR11863">
    <property type="entry name" value="STEROL DESATURASE"/>
    <property type="match status" value="1"/>
</dbReference>
<feature type="transmembrane region" description="Helical" evidence="5">
    <location>
        <begin position="47"/>
        <end position="67"/>
    </location>
</feature>
<feature type="transmembrane region" description="Helical" evidence="5">
    <location>
        <begin position="79"/>
        <end position="103"/>
    </location>
</feature>
<feature type="domain" description="Fatty acid hydroxylase" evidence="6">
    <location>
        <begin position="180"/>
        <end position="308"/>
    </location>
</feature>
<dbReference type="Pfam" id="PF04116">
    <property type="entry name" value="FA_hydroxylase"/>
    <property type="match status" value="1"/>
</dbReference>
<evidence type="ECO:0000256" key="5">
    <source>
        <dbReference type="SAM" id="Phobius"/>
    </source>
</evidence>
<dbReference type="InterPro" id="IPR050307">
    <property type="entry name" value="Sterol_Desaturase_Related"/>
</dbReference>
<evidence type="ECO:0000256" key="3">
    <source>
        <dbReference type="ARBA" id="ARBA00022989"/>
    </source>
</evidence>
<comment type="subcellular location">
    <subcellularLocation>
        <location evidence="1">Membrane</location>
    </subcellularLocation>
</comment>
<keyword evidence="4 5" id="KW-0472">Membrane</keyword>
<evidence type="ECO:0000256" key="4">
    <source>
        <dbReference type="ARBA" id="ARBA00023136"/>
    </source>
</evidence>
<reference evidence="8" key="1">
    <citation type="submission" date="2023-08" db="EMBL/GenBank/DDBJ databases">
        <title>Rhodospirillaceae gen. nov., a novel taxon isolated from the Yangtze River Yuezi River estuary sludge.</title>
        <authorList>
            <person name="Ruan L."/>
        </authorList>
    </citation>
    <scope>NUCLEOTIDE SEQUENCE [LARGE SCALE GENOMIC DNA]</scope>
    <source>
        <strain evidence="8">R-7</strain>
    </source>
</reference>
<organism evidence="7 8">
    <name type="scientific">Dongia sedimenti</name>
    <dbReference type="NCBI Taxonomy" id="3064282"/>
    <lineage>
        <taxon>Bacteria</taxon>
        <taxon>Pseudomonadati</taxon>
        <taxon>Pseudomonadota</taxon>
        <taxon>Alphaproteobacteria</taxon>
        <taxon>Rhodospirillales</taxon>
        <taxon>Dongiaceae</taxon>
        <taxon>Dongia</taxon>
    </lineage>
</organism>
<evidence type="ECO:0000259" key="6">
    <source>
        <dbReference type="Pfam" id="PF04116"/>
    </source>
</evidence>
<keyword evidence="3 5" id="KW-1133">Transmembrane helix</keyword>
<keyword evidence="2 5" id="KW-0812">Transmembrane</keyword>
<feature type="transmembrane region" description="Helical" evidence="5">
    <location>
        <begin position="21"/>
        <end position="41"/>
    </location>
</feature>
<evidence type="ECO:0000256" key="1">
    <source>
        <dbReference type="ARBA" id="ARBA00004370"/>
    </source>
</evidence>
<accession>A0ABU0YFC3</accession>
<sequence length="336" mass="38816">MDDTLHGTRDPRGNWKPLARIGYPAVFVWPLQPVGLLRWLFGWSGYLLPWNLFYAAIAVACWTFLTPPLETMRSFAPAWIAWLFLRNAALAILFFGAFHFYLYTRRAQGSAYKYNAKWLDEDSPRFLFRSQILDNLTWSLASGVTIWTGYEAVTLWAFANGIIPFVSWEAHPVYNFLLLLLIPLYREVHFYCVHRLIHWPPLYRVVHRLHHNNVNPGPWSGLAMHPLEHLLYFSCVLVHWIVPSHPLHALFNLLHAGISPAPAHSGFDRVMLGKRGLAMEGYAHYLHHKFFECNYADGAIPLDRWFGTFHDGSPEAHAAMTRRITARNADRRSRAA</sequence>
<dbReference type="Proteomes" id="UP001230156">
    <property type="component" value="Unassembled WGS sequence"/>
</dbReference>
<keyword evidence="8" id="KW-1185">Reference proteome</keyword>
<dbReference type="GO" id="GO:0016491">
    <property type="term" value="F:oxidoreductase activity"/>
    <property type="evidence" value="ECO:0007669"/>
    <property type="project" value="UniProtKB-KW"/>
</dbReference>
<proteinExistence type="predicted"/>